<organism evidence="1 2">
    <name type="scientific">Galerina marginata (strain CBS 339.88)</name>
    <dbReference type="NCBI Taxonomy" id="685588"/>
    <lineage>
        <taxon>Eukaryota</taxon>
        <taxon>Fungi</taxon>
        <taxon>Dikarya</taxon>
        <taxon>Basidiomycota</taxon>
        <taxon>Agaricomycotina</taxon>
        <taxon>Agaricomycetes</taxon>
        <taxon>Agaricomycetidae</taxon>
        <taxon>Agaricales</taxon>
        <taxon>Agaricineae</taxon>
        <taxon>Strophariaceae</taxon>
        <taxon>Galerina</taxon>
    </lineage>
</organism>
<evidence type="ECO:0000313" key="1">
    <source>
        <dbReference type="EMBL" id="KDR67757.1"/>
    </source>
</evidence>
<dbReference type="HOGENOM" id="CLU_032230_0_0_1"/>
<sequence length="457" mass="50178">MSRRKPTASLNSFREYIFQNNIRSLLQQCANTGASPELQSSIISNAPLFGAFQDRSNWPAFVEAGLGVIQHVPVLKEIFSALQQQNQDARAGHQEKRKLVNALGINQSPGFILASINAAKTFEEAAATVISFIKKKEFPGESYYTFKRGCLLVEVIQPDTPESAILCSPSQGFLVIEPGCSVIIVSGHLRAFKIELIVMRDVPKSSDYTAALFAWLCSVVHWACYNRRNVRPTHPGSMTQIGLNMGARHLQILGWAKSFNRKLTDQQMIEEDTNLLGAMSLLWALVKSYLPSDVTQPVQKLLDEGFPTMATRNIPEGCGFSIVIDGTDYTFNESNRAPPEGIATAGYQACSHTDACSVEWAFGWTVGRIDTAQILPANKGANFVDLGLRVVVENSAGTLTAFQPECLHGTTEKGGVMNYILALTSTRRVFEGYSDLEKLGAKIAYSVDTDQHENAED</sequence>
<dbReference type="Proteomes" id="UP000027222">
    <property type="component" value="Unassembled WGS sequence"/>
</dbReference>
<protein>
    <submittedName>
        <fullName evidence="1">Uncharacterized protein</fullName>
    </submittedName>
</protein>
<accession>A0A067SCP5</accession>
<reference evidence="2" key="1">
    <citation type="journal article" date="2014" name="Proc. Natl. Acad. Sci. U.S.A.">
        <title>Extensive sampling of basidiomycete genomes demonstrates inadequacy of the white-rot/brown-rot paradigm for wood decay fungi.</title>
        <authorList>
            <person name="Riley R."/>
            <person name="Salamov A.A."/>
            <person name="Brown D.W."/>
            <person name="Nagy L.G."/>
            <person name="Floudas D."/>
            <person name="Held B.W."/>
            <person name="Levasseur A."/>
            <person name="Lombard V."/>
            <person name="Morin E."/>
            <person name="Otillar R."/>
            <person name="Lindquist E.A."/>
            <person name="Sun H."/>
            <person name="LaButti K.M."/>
            <person name="Schmutz J."/>
            <person name="Jabbour D."/>
            <person name="Luo H."/>
            <person name="Baker S.E."/>
            <person name="Pisabarro A.G."/>
            <person name="Walton J.D."/>
            <person name="Blanchette R.A."/>
            <person name="Henrissat B."/>
            <person name="Martin F."/>
            <person name="Cullen D."/>
            <person name="Hibbett D.S."/>
            <person name="Grigoriev I.V."/>
        </authorList>
    </citation>
    <scope>NUCLEOTIDE SEQUENCE [LARGE SCALE GENOMIC DNA]</scope>
    <source>
        <strain evidence="2">CBS 339.88</strain>
    </source>
</reference>
<dbReference type="STRING" id="685588.A0A067SCP5"/>
<keyword evidence="2" id="KW-1185">Reference proteome</keyword>
<proteinExistence type="predicted"/>
<dbReference type="AlphaFoldDB" id="A0A067SCP5"/>
<dbReference type="EMBL" id="KL142412">
    <property type="protein sequence ID" value="KDR67757.1"/>
    <property type="molecule type" value="Genomic_DNA"/>
</dbReference>
<dbReference type="OrthoDB" id="2684108at2759"/>
<gene>
    <name evidence="1" type="ORF">GALMADRAFT_146784</name>
</gene>
<name>A0A067SCP5_GALM3</name>
<evidence type="ECO:0000313" key="2">
    <source>
        <dbReference type="Proteomes" id="UP000027222"/>
    </source>
</evidence>